<name>A0A830FIU5_9EURY</name>
<evidence type="ECO:0000256" key="2">
    <source>
        <dbReference type="ARBA" id="ARBA00023002"/>
    </source>
</evidence>
<dbReference type="PANTHER" id="PTHR48105">
    <property type="entry name" value="THIOREDOXIN REDUCTASE 1-RELATED-RELATED"/>
    <property type="match status" value="1"/>
</dbReference>
<keyword evidence="1" id="KW-0285">Flavoprotein</keyword>
<comment type="caution">
    <text evidence="5">The sequence shown here is derived from an EMBL/GenBank/DDBJ whole genome shotgun (WGS) entry which is preliminary data.</text>
</comment>
<dbReference type="AlphaFoldDB" id="A0A830FIU5"/>
<dbReference type="Gene3D" id="3.50.50.60">
    <property type="entry name" value="FAD/NAD(P)-binding domain"/>
    <property type="match status" value="1"/>
</dbReference>
<keyword evidence="2" id="KW-0560">Oxidoreductase</keyword>
<dbReference type="Pfam" id="PF07992">
    <property type="entry name" value="Pyr_redox_2"/>
    <property type="match status" value="1"/>
</dbReference>
<dbReference type="InterPro" id="IPR023753">
    <property type="entry name" value="FAD/NAD-binding_dom"/>
</dbReference>
<feature type="domain" description="FAD/NAD(P)-binding" evidence="4">
    <location>
        <begin position="10"/>
        <end position="114"/>
    </location>
</feature>
<dbReference type="Proteomes" id="UP000607197">
    <property type="component" value="Unassembled WGS sequence"/>
</dbReference>
<evidence type="ECO:0000259" key="4">
    <source>
        <dbReference type="Pfam" id="PF07992"/>
    </source>
</evidence>
<evidence type="ECO:0000313" key="6">
    <source>
        <dbReference type="Proteomes" id="UP000607197"/>
    </source>
</evidence>
<accession>A0A830FIU5</accession>
<organism evidence="5 6">
    <name type="scientific">Halocalculus aciditolerans</name>
    <dbReference type="NCBI Taxonomy" id="1383812"/>
    <lineage>
        <taxon>Archaea</taxon>
        <taxon>Methanobacteriati</taxon>
        <taxon>Methanobacteriota</taxon>
        <taxon>Stenosarchaea group</taxon>
        <taxon>Halobacteria</taxon>
        <taxon>Halobacteriales</taxon>
        <taxon>Halobacteriaceae</taxon>
        <taxon>Halocalculus</taxon>
    </lineage>
</organism>
<evidence type="ECO:0000256" key="3">
    <source>
        <dbReference type="SAM" id="MobiDB-lite"/>
    </source>
</evidence>
<dbReference type="RefSeq" id="WP_188977352.1">
    <property type="nucleotide sequence ID" value="NZ_BMPG01000002.1"/>
</dbReference>
<reference evidence="5" key="1">
    <citation type="journal article" date="2014" name="Int. J. Syst. Evol. Microbiol.">
        <title>Complete genome sequence of Corynebacterium casei LMG S-19264T (=DSM 44701T), isolated from a smear-ripened cheese.</title>
        <authorList>
            <consortium name="US DOE Joint Genome Institute (JGI-PGF)"/>
            <person name="Walter F."/>
            <person name="Albersmeier A."/>
            <person name="Kalinowski J."/>
            <person name="Ruckert C."/>
        </authorList>
    </citation>
    <scope>NUCLEOTIDE SEQUENCE</scope>
    <source>
        <strain evidence="5">JCM 19596</strain>
    </source>
</reference>
<dbReference type="InterPro" id="IPR036188">
    <property type="entry name" value="FAD/NAD-bd_sf"/>
</dbReference>
<evidence type="ECO:0000256" key="1">
    <source>
        <dbReference type="ARBA" id="ARBA00022630"/>
    </source>
</evidence>
<dbReference type="SUPFAM" id="SSF51905">
    <property type="entry name" value="FAD/NAD(P)-binding domain"/>
    <property type="match status" value="1"/>
</dbReference>
<feature type="region of interest" description="Disordered" evidence="3">
    <location>
        <begin position="258"/>
        <end position="279"/>
    </location>
</feature>
<gene>
    <name evidence="5" type="ORF">GCM10009039_14060</name>
</gene>
<dbReference type="OrthoDB" id="214187at2157"/>
<keyword evidence="6" id="KW-1185">Reference proteome</keyword>
<dbReference type="GO" id="GO:0016491">
    <property type="term" value="F:oxidoreductase activity"/>
    <property type="evidence" value="ECO:0007669"/>
    <property type="project" value="UniProtKB-KW"/>
</dbReference>
<reference evidence="5" key="2">
    <citation type="submission" date="2020-09" db="EMBL/GenBank/DDBJ databases">
        <authorList>
            <person name="Sun Q."/>
            <person name="Ohkuma M."/>
        </authorList>
    </citation>
    <scope>NUCLEOTIDE SEQUENCE</scope>
    <source>
        <strain evidence="5">JCM 19596</strain>
    </source>
</reference>
<dbReference type="EMBL" id="BMPG01000002">
    <property type="protein sequence ID" value="GGL57074.1"/>
    <property type="molecule type" value="Genomic_DNA"/>
</dbReference>
<protein>
    <submittedName>
        <fullName evidence="5">Thioredoxin reductase</fullName>
    </submittedName>
</protein>
<proteinExistence type="predicted"/>
<sequence length="279" mass="30664">MTDDAPERADVVVVGGGPAGCAAAVFAARYDLDTVVFDRGRSSIARCGFLHNYLGFPAGIDIETFTDLAHDHVREVGGRVVDDLVEHVEKDGDGFVVETQDGRSVEASRVVAATKFGADYLDGFAECFHTVEYGGETQAELDPDVVDAEGRTPITGLYVAGPLGGCTDQALVAAGDGAAAGVALVEDVRRERGYWDAVAGYYDWVRREAELSGEWAERDHWESYVEEHMTPEERPADFERVRDAYIDERFAQYVSEAERDRRRERAHETLAAHLDEPSE</sequence>
<evidence type="ECO:0000313" key="5">
    <source>
        <dbReference type="EMBL" id="GGL57074.1"/>
    </source>
</evidence>
<dbReference type="InterPro" id="IPR050097">
    <property type="entry name" value="Ferredoxin-NADP_redctase_2"/>
</dbReference>